<keyword evidence="2" id="KW-0547">Nucleotide-binding</keyword>
<comment type="caution">
    <text evidence="5">The sequence shown here is derived from an EMBL/GenBank/DDBJ whole genome shotgun (WGS) entry which is preliminary data.</text>
</comment>
<feature type="domain" description="ABC transporter" evidence="4">
    <location>
        <begin position="18"/>
        <end position="243"/>
    </location>
</feature>
<keyword evidence="3 5" id="KW-0067">ATP-binding</keyword>
<dbReference type="SUPFAM" id="SSF52540">
    <property type="entry name" value="P-loop containing nucleoside triphosphate hydrolases"/>
    <property type="match status" value="1"/>
</dbReference>
<reference evidence="5 6" key="1">
    <citation type="submission" date="2021-01" db="EMBL/GenBank/DDBJ databases">
        <title>Whole genome shotgun sequence of Microbispora amethystogenes NBRC 101907.</title>
        <authorList>
            <person name="Komaki H."/>
            <person name="Tamura T."/>
        </authorList>
    </citation>
    <scope>NUCLEOTIDE SEQUENCE [LARGE SCALE GENOMIC DNA]</scope>
    <source>
        <strain evidence="5 6">NBRC 101907</strain>
    </source>
</reference>
<dbReference type="CDD" id="cd03230">
    <property type="entry name" value="ABC_DR_subfamily_A"/>
    <property type="match status" value="1"/>
</dbReference>
<dbReference type="InterPro" id="IPR003439">
    <property type="entry name" value="ABC_transporter-like_ATP-bd"/>
</dbReference>
<evidence type="ECO:0000313" key="5">
    <source>
        <dbReference type="EMBL" id="GIH33750.1"/>
    </source>
</evidence>
<dbReference type="PROSITE" id="PS50893">
    <property type="entry name" value="ABC_TRANSPORTER_2"/>
    <property type="match status" value="1"/>
</dbReference>
<dbReference type="GO" id="GO:0005524">
    <property type="term" value="F:ATP binding"/>
    <property type="evidence" value="ECO:0007669"/>
    <property type="project" value="UniProtKB-KW"/>
</dbReference>
<evidence type="ECO:0000256" key="3">
    <source>
        <dbReference type="ARBA" id="ARBA00022840"/>
    </source>
</evidence>
<keyword evidence="6" id="KW-1185">Reference proteome</keyword>
<accession>A0ABQ4FG38</accession>
<organism evidence="5 6">
    <name type="scientific">Microbispora amethystogenes</name>
    <dbReference type="NCBI Taxonomy" id="1427754"/>
    <lineage>
        <taxon>Bacteria</taxon>
        <taxon>Bacillati</taxon>
        <taxon>Actinomycetota</taxon>
        <taxon>Actinomycetes</taxon>
        <taxon>Streptosporangiales</taxon>
        <taxon>Streptosporangiaceae</taxon>
        <taxon>Microbispora</taxon>
    </lineage>
</organism>
<dbReference type="Gene3D" id="3.40.50.300">
    <property type="entry name" value="P-loop containing nucleotide triphosphate hydrolases"/>
    <property type="match status" value="1"/>
</dbReference>
<keyword evidence="1" id="KW-0813">Transport</keyword>
<evidence type="ECO:0000256" key="1">
    <source>
        <dbReference type="ARBA" id="ARBA00022448"/>
    </source>
</evidence>
<evidence type="ECO:0000256" key="2">
    <source>
        <dbReference type="ARBA" id="ARBA00022741"/>
    </source>
</evidence>
<dbReference type="SMART" id="SM00382">
    <property type="entry name" value="AAA"/>
    <property type="match status" value="1"/>
</dbReference>
<dbReference type="InterPro" id="IPR051782">
    <property type="entry name" value="ABC_Transporter_VariousFunc"/>
</dbReference>
<dbReference type="PANTHER" id="PTHR42939">
    <property type="entry name" value="ABC TRANSPORTER ATP-BINDING PROTEIN ALBC-RELATED"/>
    <property type="match status" value="1"/>
</dbReference>
<gene>
    <name evidence="5" type="ORF">Mam01_39140</name>
</gene>
<evidence type="ECO:0000313" key="6">
    <source>
        <dbReference type="Proteomes" id="UP000651728"/>
    </source>
</evidence>
<dbReference type="InterPro" id="IPR003593">
    <property type="entry name" value="AAA+_ATPase"/>
</dbReference>
<dbReference type="InterPro" id="IPR027417">
    <property type="entry name" value="P-loop_NTPase"/>
</dbReference>
<dbReference type="EMBL" id="BOOB01000027">
    <property type="protein sequence ID" value="GIH33750.1"/>
    <property type="molecule type" value="Genomic_DNA"/>
</dbReference>
<sequence>MIRGLAGPVSEEPMTTVLRARGLARKYGRRWALRDCTLDIPGGHVVGLVGPNGAGKTTLLKLAGGQLPPTAGDITVLGGRPAGGAAQLARIGFVAQDTPVYAGLSVADHLRLGAGLNPRWDAALARERVERLGLDPAHRAGRLSGGQRAQLALTLGLAKRPELLILDEPVAALDPLARREFLQGLMEAVAEHEFSVVLSSHLVSDLERTCDYLIVLVDSRVQLAGQVDDLLATHHRLTGPRRDPDRLPAGQHVVSASHTDRQSTFVIRTEDPIHDPAWTVSRLTLEDLVLAYMEGPAPAKGRPVLEVRR</sequence>
<dbReference type="Proteomes" id="UP000651728">
    <property type="component" value="Unassembled WGS sequence"/>
</dbReference>
<dbReference type="PANTHER" id="PTHR42939:SF1">
    <property type="entry name" value="ABC TRANSPORTER ATP-BINDING PROTEIN ALBC-RELATED"/>
    <property type="match status" value="1"/>
</dbReference>
<protein>
    <submittedName>
        <fullName evidence="5">ABC transporter ATP-binding protein</fullName>
    </submittedName>
</protein>
<evidence type="ECO:0000259" key="4">
    <source>
        <dbReference type="PROSITE" id="PS50893"/>
    </source>
</evidence>
<dbReference type="Pfam" id="PF00005">
    <property type="entry name" value="ABC_tran"/>
    <property type="match status" value="1"/>
</dbReference>
<name>A0ABQ4FG38_9ACTN</name>
<proteinExistence type="predicted"/>